<reference evidence="2" key="1">
    <citation type="submission" date="2021-02" db="EMBL/GenBank/DDBJ databases">
        <authorList>
            <person name="Dougan E. K."/>
            <person name="Rhodes N."/>
            <person name="Thang M."/>
            <person name="Chan C."/>
        </authorList>
    </citation>
    <scope>NUCLEOTIDE SEQUENCE</scope>
</reference>
<comment type="caution">
    <text evidence="2">The sequence shown here is derived from an EMBL/GenBank/DDBJ whole genome shotgun (WGS) entry which is preliminary data.</text>
</comment>
<feature type="compositionally biased region" description="Low complexity" evidence="1">
    <location>
        <begin position="91"/>
        <end position="109"/>
    </location>
</feature>
<evidence type="ECO:0000313" key="3">
    <source>
        <dbReference type="Proteomes" id="UP000649617"/>
    </source>
</evidence>
<evidence type="ECO:0000313" key="2">
    <source>
        <dbReference type="EMBL" id="CAE7290205.1"/>
    </source>
</evidence>
<organism evidence="2 3">
    <name type="scientific">Symbiodinium pilosum</name>
    <name type="common">Dinoflagellate</name>
    <dbReference type="NCBI Taxonomy" id="2952"/>
    <lineage>
        <taxon>Eukaryota</taxon>
        <taxon>Sar</taxon>
        <taxon>Alveolata</taxon>
        <taxon>Dinophyceae</taxon>
        <taxon>Suessiales</taxon>
        <taxon>Symbiodiniaceae</taxon>
        <taxon>Symbiodinium</taxon>
    </lineage>
</organism>
<dbReference type="EMBL" id="CAJNIZ010009898">
    <property type="protein sequence ID" value="CAE7290205.1"/>
    <property type="molecule type" value="Genomic_DNA"/>
</dbReference>
<feature type="non-terminal residue" evidence="2">
    <location>
        <position position="1"/>
    </location>
</feature>
<evidence type="ECO:0000256" key="1">
    <source>
        <dbReference type="SAM" id="MobiDB-lite"/>
    </source>
</evidence>
<feature type="region of interest" description="Disordered" evidence="1">
    <location>
        <begin position="52"/>
        <end position="72"/>
    </location>
</feature>
<gene>
    <name evidence="2" type="ORF">SPIL2461_LOCUS6518</name>
</gene>
<feature type="region of interest" description="Disordered" evidence="1">
    <location>
        <begin position="89"/>
        <end position="146"/>
    </location>
</feature>
<dbReference type="Proteomes" id="UP000649617">
    <property type="component" value="Unassembled WGS sequence"/>
</dbReference>
<proteinExistence type="predicted"/>
<sequence>MKSTALALAAQLHLPKEDRLSQGHHRDSAKLYSRNDTFTSLFVQRHIGSQVAQGWRPQRSMARQSQNPPRSLLASPWRIFTSRHEALRAGLSQSQPESEPVQSESPLVVTGSDSEPEEVERFAQTAPDTDSDAEEQDQASQEDTRLRMSAVVPGEACMSPRLTPCKHTSLRFQIWVRSQCASSRLVVEHDSVLLPSWLFAKNQFHFVDAKRASLLATKAHKNSVISLRALPRVPTVASALQPTLCALSLLSSALKDTGLSSISDFAYAYLDQTDLSDFISKQSPSLWEQLQVSDPEHCPAVARLRRALDMSQSITRAQDACPPSTAPAPSNSTAIATNVWAEHAPPRLDTEAVQRLQASFKANYPGEHLDSDSTPSIRLLSLEASERRPLESAGISRPLPADVPPASQP</sequence>
<feature type="region of interest" description="Disordered" evidence="1">
    <location>
        <begin position="382"/>
        <end position="409"/>
    </location>
</feature>
<keyword evidence="3" id="KW-1185">Reference proteome</keyword>
<dbReference type="AlphaFoldDB" id="A0A812NC96"/>
<protein>
    <submittedName>
        <fullName evidence="2">Uncharacterized protein</fullName>
    </submittedName>
</protein>
<name>A0A812NC96_SYMPI</name>
<accession>A0A812NC96</accession>